<proteinExistence type="predicted"/>
<comment type="caution">
    <text evidence="1">The sequence shown here is derived from an EMBL/GenBank/DDBJ whole genome shotgun (WGS) entry which is preliminary data.</text>
</comment>
<feature type="non-terminal residue" evidence="1">
    <location>
        <position position="341"/>
    </location>
</feature>
<evidence type="ECO:0000313" key="1">
    <source>
        <dbReference type="EMBL" id="KAI3375043.1"/>
    </source>
</evidence>
<reference evidence="1" key="1">
    <citation type="submission" date="2022-04" db="EMBL/GenBank/DDBJ databases">
        <title>Jade perch genome.</title>
        <authorList>
            <person name="Chao B."/>
        </authorList>
    </citation>
    <scope>NUCLEOTIDE SEQUENCE</scope>
    <source>
        <strain evidence="1">CB-2022</strain>
    </source>
</reference>
<protein>
    <submittedName>
        <fullName evidence="1">Uncharacterized protein</fullName>
    </submittedName>
</protein>
<dbReference type="Proteomes" id="UP000831701">
    <property type="component" value="Chromosome 3"/>
</dbReference>
<feature type="non-terminal residue" evidence="1">
    <location>
        <position position="1"/>
    </location>
</feature>
<sequence>GKAYHQGFMGKSSRHLTAFVTPWGLYEWIQIPFGLMNAPAAFQHCCMEECLEGLRDEVCVPYLDDVLVFSGTFEDHVNDVRKVLRRLREHGIKLKPKKCDLFKAEVRYLGRIVSAEGNRIDPADTVAALKNKPSTVGKLRNHWEDVVHTVVRQVSKDIPAYELRPEKGKGRLRILHRNLLLPCDHLPLETQVRPRAKKRTVETTEEMEQADDEVDDDDEYYSVPLQQQLQPCQPQALNPVSTDEPAEHIQSEENMSHELESEHGVINQLGHLPEQEDSHIEDQPAEETVSSLVSSEHSRTSEQEYQRPRRQHRRPKVFTYDRLGSPVCYNMRTLPHHKHLK</sequence>
<keyword evidence="2" id="KW-1185">Reference proteome</keyword>
<dbReference type="EMBL" id="CM041533">
    <property type="protein sequence ID" value="KAI3375043.1"/>
    <property type="molecule type" value="Genomic_DNA"/>
</dbReference>
<name>A0ACB8X5P2_9TELE</name>
<gene>
    <name evidence="1" type="ORF">L3Q82_021562</name>
</gene>
<evidence type="ECO:0000313" key="2">
    <source>
        <dbReference type="Proteomes" id="UP000831701"/>
    </source>
</evidence>
<organism evidence="1 2">
    <name type="scientific">Scortum barcoo</name>
    <name type="common">barcoo grunter</name>
    <dbReference type="NCBI Taxonomy" id="214431"/>
    <lineage>
        <taxon>Eukaryota</taxon>
        <taxon>Metazoa</taxon>
        <taxon>Chordata</taxon>
        <taxon>Craniata</taxon>
        <taxon>Vertebrata</taxon>
        <taxon>Euteleostomi</taxon>
        <taxon>Actinopterygii</taxon>
        <taxon>Neopterygii</taxon>
        <taxon>Teleostei</taxon>
        <taxon>Neoteleostei</taxon>
        <taxon>Acanthomorphata</taxon>
        <taxon>Eupercaria</taxon>
        <taxon>Centrarchiformes</taxon>
        <taxon>Terapontoidei</taxon>
        <taxon>Terapontidae</taxon>
        <taxon>Scortum</taxon>
    </lineage>
</organism>
<accession>A0ACB8X5P2</accession>